<keyword evidence="11" id="KW-1185">Reference proteome</keyword>
<feature type="domain" description="OmpA-like" evidence="9">
    <location>
        <begin position="297"/>
        <end position="415"/>
    </location>
</feature>
<evidence type="ECO:0000256" key="1">
    <source>
        <dbReference type="ARBA" id="ARBA00004162"/>
    </source>
</evidence>
<evidence type="ECO:0000313" key="10">
    <source>
        <dbReference type="EMBL" id="MCP3055942.1"/>
    </source>
</evidence>
<comment type="similarity">
    <text evidence="2">Belongs to the MotB family.</text>
</comment>
<evidence type="ECO:0000256" key="4">
    <source>
        <dbReference type="ARBA" id="ARBA00022692"/>
    </source>
</evidence>
<dbReference type="CDD" id="cd07185">
    <property type="entry name" value="OmpA_C-like"/>
    <property type="match status" value="1"/>
</dbReference>
<dbReference type="SUPFAM" id="SSF103088">
    <property type="entry name" value="OmpA-like"/>
    <property type="match status" value="1"/>
</dbReference>
<feature type="compositionally biased region" description="Polar residues" evidence="8">
    <location>
        <begin position="92"/>
        <end position="105"/>
    </location>
</feature>
<reference evidence="10" key="1">
    <citation type="submission" date="2022-03" db="EMBL/GenBank/DDBJ databases">
        <title>Aurantimonas Liuensis sp. Nov., isolated from the hadal seawater of the Mariana Trench.</title>
        <authorList>
            <person name="Liu R."/>
        </authorList>
    </citation>
    <scope>NUCLEOTIDE SEQUENCE</scope>
    <source>
        <strain evidence="10">LRZ36</strain>
    </source>
</reference>
<dbReference type="InterPro" id="IPR006665">
    <property type="entry name" value="OmpA-like"/>
</dbReference>
<feature type="region of interest" description="Disordered" evidence="8">
    <location>
        <begin position="76"/>
        <end position="121"/>
    </location>
</feature>
<keyword evidence="5" id="KW-1133">Transmembrane helix</keyword>
<feature type="region of interest" description="Disordered" evidence="8">
    <location>
        <begin position="211"/>
        <end position="240"/>
    </location>
</feature>
<dbReference type="Gene3D" id="3.30.1330.60">
    <property type="entry name" value="OmpA-like domain"/>
    <property type="match status" value="1"/>
</dbReference>
<sequence>MSEQSGAGHLDRQEIIIVRRRASTEDAHHGGVWKIAFADFMTAMMAFFLVMWLTNASDDATRRQVAQYFNPIKLNDASPASRGVESKDDGATRQTNEQGQAQVETNGDPHGKPLAGDQAGGEEQALFRDPYAVLAEIAAESVSTSSDKLQGKPDGSGLPGLNGGDAYRDPFDPASWQLSPNTVEGGEPSEVAPPAEFRTAVLPPENLAAGEAAEEETAPVKDGADAAKTADDSSTPDTDVAALDEQATPGEPADPADVVDTASEQATAVRSEIEAELAKSGQSLPPNVEVTAGEGGVRISLADDLATGMFQIGSARPTPEAVAMMEKIAAVLARREGDVVIRGHTDARPFQSAEYDNWRLSTARAHMAYYMLTRGGFEETRVKSIEGLADRDPKYPGDPKAAGNRRIEILLIEPVT</sequence>
<evidence type="ECO:0000256" key="3">
    <source>
        <dbReference type="ARBA" id="ARBA00022475"/>
    </source>
</evidence>
<dbReference type="Pfam" id="PF13677">
    <property type="entry name" value="MotB_plug"/>
    <property type="match status" value="1"/>
</dbReference>
<dbReference type="InterPro" id="IPR036737">
    <property type="entry name" value="OmpA-like_sf"/>
</dbReference>
<gene>
    <name evidence="10" type="ORF">MJ956_12440</name>
</gene>
<dbReference type="EMBL" id="JALHBS010000073">
    <property type="protein sequence ID" value="MCP3055942.1"/>
    <property type="molecule type" value="Genomic_DNA"/>
</dbReference>
<evidence type="ECO:0000259" key="9">
    <source>
        <dbReference type="PROSITE" id="PS51123"/>
    </source>
</evidence>
<evidence type="ECO:0000256" key="8">
    <source>
        <dbReference type="SAM" id="MobiDB-lite"/>
    </source>
</evidence>
<evidence type="ECO:0000313" key="11">
    <source>
        <dbReference type="Proteomes" id="UP001155220"/>
    </source>
</evidence>
<comment type="subcellular location">
    <subcellularLocation>
        <location evidence="1">Cell membrane</location>
        <topology evidence="1">Single-pass membrane protein</topology>
    </subcellularLocation>
</comment>
<evidence type="ECO:0000256" key="2">
    <source>
        <dbReference type="ARBA" id="ARBA00008914"/>
    </source>
</evidence>
<dbReference type="NCBIfam" id="NF004651">
    <property type="entry name" value="PRK05996.1"/>
    <property type="match status" value="1"/>
</dbReference>
<keyword evidence="3" id="KW-1003">Cell membrane</keyword>
<keyword evidence="4" id="KW-0812">Transmembrane</keyword>
<dbReference type="Pfam" id="PF00691">
    <property type="entry name" value="OmpA"/>
    <property type="match status" value="1"/>
</dbReference>
<proteinExistence type="inferred from homology"/>
<evidence type="ECO:0000256" key="6">
    <source>
        <dbReference type="ARBA" id="ARBA00023136"/>
    </source>
</evidence>
<dbReference type="PROSITE" id="PS51123">
    <property type="entry name" value="OMPA_2"/>
    <property type="match status" value="1"/>
</dbReference>
<dbReference type="InterPro" id="IPR050330">
    <property type="entry name" value="Bact_OuterMem_StrucFunc"/>
</dbReference>
<protein>
    <submittedName>
        <fullName evidence="10">MotB family protein</fullName>
    </submittedName>
</protein>
<comment type="caution">
    <text evidence="10">The sequence shown here is derived from an EMBL/GenBank/DDBJ whole genome shotgun (WGS) entry which is preliminary data.</text>
</comment>
<dbReference type="AlphaFoldDB" id="A0A9X2H619"/>
<keyword evidence="6 7" id="KW-0472">Membrane</keyword>
<organism evidence="10 11">
    <name type="scientific">Aurantimonas marianensis</name>
    <dbReference type="NCBI Taxonomy" id="2920428"/>
    <lineage>
        <taxon>Bacteria</taxon>
        <taxon>Pseudomonadati</taxon>
        <taxon>Pseudomonadota</taxon>
        <taxon>Alphaproteobacteria</taxon>
        <taxon>Hyphomicrobiales</taxon>
        <taxon>Aurantimonadaceae</taxon>
        <taxon>Aurantimonas</taxon>
    </lineage>
</organism>
<feature type="compositionally biased region" description="Basic and acidic residues" evidence="8">
    <location>
        <begin position="218"/>
        <end position="231"/>
    </location>
</feature>
<dbReference type="InterPro" id="IPR025713">
    <property type="entry name" value="MotB-like_N_dom"/>
</dbReference>
<dbReference type="PANTHER" id="PTHR30329">
    <property type="entry name" value="STATOR ELEMENT OF FLAGELLAR MOTOR COMPLEX"/>
    <property type="match status" value="1"/>
</dbReference>
<evidence type="ECO:0000256" key="5">
    <source>
        <dbReference type="ARBA" id="ARBA00022989"/>
    </source>
</evidence>
<dbReference type="RefSeq" id="WP_253964774.1">
    <property type="nucleotide sequence ID" value="NZ_JALHBS010000073.1"/>
</dbReference>
<feature type="region of interest" description="Disordered" evidence="8">
    <location>
        <begin position="142"/>
        <end position="191"/>
    </location>
</feature>
<dbReference type="GO" id="GO:0005886">
    <property type="term" value="C:plasma membrane"/>
    <property type="evidence" value="ECO:0007669"/>
    <property type="project" value="UniProtKB-SubCell"/>
</dbReference>
<dbReference type="PANTHER" id="PTHR30329:SF21">
    <property type="entry name" value="LIPOPROTEIN YIAD-RELATED"/>
    <property type="match status" value="1"/>
</dbReference>
<accession>A0A9X2H619</accession>
<name>A0A9X2H619_9HYPH</name>
<evidence type="ECO:0000256" key="7">
    <source>
        <dbReference type="PROSITE-ProRule" id="PRU00473"/>
    </source>
</evidence>
<dbReference type="Proteomes" id="UP001155220">
    <property type="component" value="Unassembled WGS sequence"/>
</dbReference>